<dbReference type="FunFam" id="1.10.730.10:FF:000008">
    <property type="entry name" value="Arginine--tRNA ligase"/>
    <property type="match status" value="1"/>
</dbReference>
<dbReference type="PRINTS" id="PR01038">
    <property type="entry name" value="TRNASYNTHARG"/>
</dbReference>
<dbReference type="EC" id="6.1.1.19" evidence="10"/>
<dbReference type="InterPro" id="IPR035684">
    <property type="entry name" value="ArgRS_core"/>
</dbReference>
<evidence type="ECO:0000256" key="8">
    <source>
        <dbReference type="ARBA" id="ARBA00023146"/>
    </source>
</evidence>
<evidence type="ECO:0000259" key="14">
    <source>
        <dbReference type="SMART" id="SM01016"/>
    </source>
</evidence>
<dbReference type="InterPro" id="IPR005148">
    <property type="entry name" value="Arg-tRNA-synth_N"/>
</dbReference>
<evidence type="ECO:0000313" key="15">
    <source>
        <dbReference type="EMBL" id="QDS97429.1"/>
    </source>
</evidence>
<organism evidence="15 16">
    <name type="scientific">Adhaeretor mobilis</name>
    <dbReference type="NCBI Taxonomy" id="1930276"/>
    <lineage>
        <taxon>Bacteria</taxon>
        <taxon>Pseudomonadati</taxon>
        <taxon>Planctomycetota</taxon>
        <taxon>Planctomycetia</taxon>
        <taxon>Pirellulales</taxon>
        <taxon>Lacipirellulaceae</taxon>
        <taxon>Adhaeretor</taxon>
    </lineage>
</organism>
<dbReference type="GO" id="GO:0005524">
    <property type="term" value="F:ATP binding"/>
    <property type="evidence" value="ECO:0007669"/>
    <property type="project" value="UniProtKB-UniRule"/>
</dbReference>
<name>A0A517MRD3_9BACT</name>
<keyword evidence="6 10" id="KW-0067">ATP-binding</keyword>
<keyword evidence="12" id="KW-0175">Coiled coil</keyword>
<keyword evidence="7 10" id="KW-0648">Protein biosynthesis</keyword>
<dbReference type="PANTHER" id="PTHR11956:SF5">
    <property type="entry name" value="ARGININE--TRNA LIGASE, CYTOPLASMIC"/>
    <property type="match status" value="1"/>
</dbReference>
<evidence type="ECO:0000256" key="5">
    <source>
        <dbReference type="ARBA" id="ARBA00022741"/>
    </source>
</evidence>
<dbReference type="KEGG" id="amob:HG15A2_06900"/>
<evidence type="ECO:0000256" key="1">
    <source>
        <dbReference type="ARBA" id="ARBA00004496"/>
    </source>
</evidence>
<evidence type="ECO:0000256" key="10">
    <source>
        <dbReference type="HAMAP-Rule" id="MF_00123"/>
    </source>
</evidence>
<keyword evidence="8 10" id="KW-0030">Aminoacyl-tRNA synthetase</keyword>
<comment type="subunit">
    <text evidence="10">Monomer.</text>
</comment>
<reference evidence="15 16" key="1">
    <citation type="submission" date="2019-02" db="EMBL/GenBank/DDBJ databases">
        <title>Deep-cultivation of Planctomycetes and their phenomic and genomic characterization uncovers novel biology.</title>
        <authorList>
            <person name="Wiegand S."/>
            <person name="Jogler M."/>
            <person name="Boedeker C."/>
            <person name="Pinto D."/>
            <person name="Vollmers J."/>
            <person name="Rivas-Marin E."/>
            <person name="Kohn T."/>
            <person name="Peeters S.H."/>
            <person name="Heuer A."/>
            <person name="Rast P."/>
            <person name="Oberbeckmann S."/>
            <person name="Bunk B."/>
            <person name="Jeske O."/>
            <person name="Meyerdierks A."/>
            <person name="Storesund J.E."/>
            <person name="Kallscheuer N."/>
            <person name="Luecker S."/>
            <person name="Lage O.M."/>
            <person name="Pohl T."/>
            <person name="Merkel B.J."/>
            <person name="Hornburger P."/>
            <person name="Mueller R.-W."/>
            <person name="Bruemmer F."/>
            <person name="Labrenz M."/>
            <person name="Spormann A.M."/>
            <person name="Op den Camp H."/>
            <person name="Overmann J."/>
            <person name="Amann R."/>
            <person name="Jetten M.S.M."/>
            <person name="Mascher T."/>
            <person name="Medema M.H."/>
            <person name="Devos D.P."/>
            <person name="Kaster A.-K."/>
            <person name="Ovreas L."/>
            <person name="Rohde M."/>
            <person name="Galperin M.Y."/>
            <person name="Jogler C."/>
        </authorList>
    </citation>
    <scope>NUCLEOTIDE SEQUENCE [LARGE SCALE GENOMIC DNA]</scope>
    <source>
        <strain evidence="15 16">HG15A2</strain>
    </source>
</reference>
<dbReference type="Proteomes" id="UP000319852">
    <property type="component" value="Chromosome"/>
</dbReference>
<evidence type="ECO:0000313" key="16">
    <source>
        <dbReference type="Proteomes" id="UP000319852"/>
    </source>
</evidence>
<feature type="coiled-coil region" evidence="12">
    <location>
        <begin position="212"/>
        <end position="275"/>
    </location>
</feature>
<dbReference type="AlphaFoldDB" id="A0A517MRD3"/>
<evidence type="ECO:0000259" key="13">
    <source>
        <dbReference type="SMART" id="SM00836"/>
    </source>
</evidence>
<feature type="domain" description="DALR anticodon binding" evidence="13">
    <location>
        <begin position="542"/>
        <end position="661"/>
    </location>
</feature>
<keyword evidence="5 10" id="KW-0547">Nucleotide-binding</keyword>
<dbReference type="Pfam" id="PF05746">
    <property type="entry name" value="DALR_1"/>
    <property type="match status" value="1"/>
</dbReference>
<dbReference type="GO" id="GO:0006420">
    <property type="term" value="P:arginyl-tRNA aminoacylation"/>
    <property type="evidence" value="ECO:0007669"/>
    <property type="project" value="UniProtKB-UniRule"/>
</dbReference>
<dbReference type="SMART" id="SM01016">
    <property type="entry name" value="Arg_tRNA_synt_N"/>
    <property type="match status" value="1"/>
</dbReference>
<dbReference type="Gene3D" id="3.40.50.620">
    <property type="entry name" value="HUPs"/>
    <property type="match status" value="1"/>
</dbReference>
<dbReference type="InterPro" id="IPR009080">
    <property type="entry name" value="tRNAsynth_Ia_anticodon-bd"/>
</dbReference>
<dbReference type="Gene3D" id="3.30.1360.70">
    <property type="entry name" value="Arginyl tRNA synthetase N-terminal domain"/>
    <property type="match status" value="1"/>
</dbReference>
<dbReference type="InterPro" id="IPR036695">
    <property type="entry name" value="Arg-tRNA-synth_N_sf"/>
</dbReference>
<feature type="short sequence motif" description="'HIGH' region" evidence="10">
    <location>
        <begin position="123"/>
        <end position="133"/>
    </location>
</feature>
<dbReference type="Pfam" id="PF00750">
    <property type="entry name" value="tRNA-synt_1d"/>
    <property type="match status" value="2"/>
</dbReference>
<dbReference type="GO" id="GO:0005737">
    <property type="term" value="C:cytoplasm"/>
    <property type="evidence" value="ECO:0007669"/>
    <property type="project" value="UniProtKB-SubCell"/>
</dbReference>
<keyword evidence="4 10" id="KW-0436">Ligase</keyword>
<evidence type="ECO:0000256" key="9">
    <source>
        <dbReference type="ARBA" id="ARBA00049339"/>
    </source>
</evidence>
<comment type="similarity">
    <text evidence="2 10 11">Belongs to the class-I aminoacyl-tRNA synthetase family.</text>
</comment>
<dbReference type="SMART" id="SM00836">
    <property type="entry name" value="DALR_1"/>
    <property type="match status" value="1"/>
</dbReference>
<dbReference type="Gene3D" id="1.10.730.10">
    <property type="entry name" value="Isoleucyl-tRNA Synthetase, Domain 1"/>
    <property type="match status" value="1"/>
</dbReference>
<accession>A0A517MRD3</accession>
<dbReference type="InterPro" id="IPR001412">
    <property type="entry name" value="aa-tRNA-synth_I_CS"/>
</dbReference>
<dbReference type="PANTHER" id="PTHR11956">
    <property type="entry name" value="ARGINYL-TRNA SYNTHETASE"/>
    <property type="match status" value="1"/>
</dbReference>
<dbReference type="SUPFAM" id="SSF47323">
    <property type="entry name" value="Anticodon-binding domain of a subclass of class I aminoacyl-tRNA synthetases"/>
    <property type="match status" value="1"/>
</dbReference>
<evidence type="ECO:0000256" key="7">
    <source>
        <dbReference type="ARBA" id="ARBA00022917"/>
    </source>
</evidence>
<dbReference type="RefSeq" id="WP_145057799.1">
    <property type="nucleotide sequence ID" value="NZ_CP036263.1"/>
</dbReference>
<comment type="subcellular location">
    <subcellularLocation>
        <location evidence="1 10">Cytoplasm</location>
    </subcellularLocation>
</comment>
<comment type="catalytic activity">
    <reaction evidence="9 10">
        <text>tRNA(Arg) + L-arginine + ATP = L-arginyl-tRNA(Arg) + AMP + diphosphate</text>
        <dbReference type="Rhea" id="RHEA:20301"/>
        <dbReference type="Rhea" id="RHEA-COMP:9658"/>
        <dbReference type="Rhea" id="RHEA-COMP:9673"/>
        <dbReference type="ChEBI" id="CHEBI:30616"/>
        <dbReference type="ChEBI" id="CHEBI:32682"/>
        <dbReference type="ChEBI" id="CHEBI:33019"/>
        <dbReference type="ChEBI" id="CHEBI:78442"/>
        <dbReference type="ChEBI" id="CHEBI:78513"/>
        <dbReference type="ChEBI" id="CHEBI:456215"/>
        <dbReference type="EC" id="6.1.1.19"/>
    </reaction>
</comment>
<feature type="domain" description="Arginyl tRNA synthetase N-terminal" evidence="14">
    <location>
        <begin position="5"/>
        <end position="86"/>
    </location>
</feature>
<dbReference type="InterPro" id="IPR008909">
    <property type="entry name" value="DALR_anticod-bd"/>
</dbReference>
<dbReference type="CDD" id="cd07956">
    <property type="entry name" value="Anticodon_Ia_Arg"/>
    <property type="match status" value="1"/>
</dbReference>
<dbReference type="NCBIfam" id="TIGR00456">
    <property type="entry name" value="argS"/>
    <property type="match status" value="1"/>
</dbReference>
<dbReference type="HAMAP" id="MF_00123">
    <property type="entry name" value="Arg_tRNA_synth"/>
    <property type="match status" value="1"/>
</dbReference>
<proteinExistence type="inferred from homology"/>
<dbReference type="EMBL" id="CP036263">
    <property type="protein sequence ID" value="QDS97429.1"/>
    <property type="molecule type" value="Genomic_DNA"/>
</dbReference>
<dbReference type="PROSITE" id="PS00178">
    <property type="entry name" value="AA_TRNA_LIGASE_I"/>
    <property type="match status" value="1"/>
</dbReference>
<dbReference type="InterPro" id="IPR014729">
    <property type="entry name" value="Rossmann-like_a/b/a_fold"/>
</dbReference>
<gene>
    <name evidence="10 15" type="primary">argS</name>
    <name evidence="15" type="ORF">HG15A2_06900</name>
</gene>
<dbReference type="Pfam" id="PF03485">
    <property type="entry name" value="Arg_tRNA_synt_N"/>
    <property type="match status" value="1"/>
</dbReference>
<evidence type="ECO:0000256" key="3">
    <source>
        <dbReference type="ARBA" id="ARBA00022490"/>
    </source>
</evidence>
<dbReference type="OrthoDB" id="9805987at2"/>
<keyword evidence="16" id="KW-1185">Reference proteome</keyword>
<evidence type="ECO:0000256" key="11">
    <source>
        <dbReference type="RuleBase" id="RU363038"/>
    </source>
</evidence>
<protein>
    <recommendedName>
        <fullName evidence="10">Arginine--tRNA ligase</fullName>
        <ecNumber evidence="10">6.1.1.19</ecNumber>
    </recommendedName>
    <alternativeName>
        <fullName evidence="10">Arginyl-tRNA synthetase</fullName>
        <shortName evidence="10">ArgRS</shortName>
    </alternativeName>
</protein>
<sequence length="661" mass="73116">MNLLAELRSRFATALESLDGADLSDMVLPSQDPKFGDYQANCAMPLGKRLGRPPREIATELVEKLGVADLCEPPEIAGPGFINLRVKTARIAELVGDALVDEHRLGVPTATEPRNIVLDYSSPNVAKPMHVGHIRSTVIGDALAQVLKFLGHKVITDNHIGDWGTQFGMIVYGYKNFGDDAKLAEAPVGELTRLYRFVNSLVDYHALRTKKIPEAELAIDQQQLAVEKLSSEPVPEDQKAQKKAAKKLRQAEGLLNDCRSDLVALQQKLVDAENDEQLISVAKEHADIGQKVLAETAALHAGDEENVALWKRFLPACLAEMDAIYERLNVSFDHTLGESHYHDQLAETIASLEEQGLVKVSDGAKCVFLEGQDAPFIVQKRDGAFLYATTDLATIKYRVENWQPDALLYVVDHRQSLHFEHLFATTKLWGEKDTRLKDLELEHISFGTVLGEDGKPYKTRSGTAVGLSGLLDEAIQRALAIVSENDDARAEPLLSAEERQTVADRIGIGAIKYADLAHNRTSDYVFSYDKMLAMTGNTAAYMQYSYARVSSIFGKAGVDRQQLRTSNPTIDLNTPAERSLALALLQFSEALTRVASDYRPNHLTSYLFELASKYSSFFSECPVLKAESDELRTSRLALCDLTARTLSRGLELLGIEVVERM</sequence>
<keyword evidence="3 10" id="KW-0963">Cytoplasm</keyword>
<evidence type="ECO:0000256" key="4">
    <source>
        <dbReference type="ARBA" id="ARBA00022598"/>
    </source>
</evidence>
<evidence type="ECO:0000256" key="2">
    <source>
        <dbReference type="ARBA" id="ARBA00005594"/>
    </source>
</evidence>
<evidence type="ECO:0000256" key="6">
    <source>
        <dbReference type="ARBA" id="ARBA00022840"/>
    </source>
</evidence>
<dbReference type="SUPFAM" id="SSF52374">
    <property type="entry name" value="Nucleotidylyl transferase"/>
    <property type="match status" value="1"/>
</dbReference>
<dbReference type="GO" id="GO:0004814">
    <property type="term" value="F:arginine-tRNA ligase activity"/>
    <property type="evidence" value="ECO:0007669"/>
    <property type="project" value="UniProtKB-UniRule"/>
</dbReference>
<evidence type="ECO:0000256" key="12">
    <source>
        <dbReference type="SAM" id="Coils"/>
    </source>
</evidence>
<dbReference type="SUPFAM" id="SSF55190">
    <property type="entry name" value="Arginyl-tRNA synthetase (ArgRS), N-terminal 'additional' domain"/>
    <property type="match status" value="1"/>
</dbReference>
<dbReference type="InterPro" id="IPR001278">
    <property type="entry name" value="Arg-tRNA-ligase"/>
</dbReference>